<dbReference type="GeneID" id="69504792"/>
<sequence>MNEQDFNSALTKIGRILRETREINTRELFSKLSSAHMRIDRESFAFILGWLARDKKISVELRGDNMVISEQSSRYEFSFG</sequence>
<dbReference type="AlphaFoldDB" id="A0A413VU13"/>
<name>A0A413VU13_9BACE</name>
<evidence type="ECO:0000313" key="1">
    <source>
        <dbReference type="EMBL" id="RHB37022.1"/>
    </source>
</evidence>
<dbReference type="RefSeq" id="WP_002558967.1">
    <property type="nucleotide sequence ID" value="NZ_CABJFV010000003.1"/>
</dbReference>
<evidence type="ECO:0000313" key="2">
    <source>
        <dbReference type="Proteomes" id="UP000284379"/>
    </source>
</evidence>
<dbReference type="Gene3D" id="1.10.10.10">
    <property type="entry name" value="Winged helix-like DNA-binding domain superfamily/Winged helix DNA-binding domain"/>
    <property type="match status" value="1"/>
</dbReference>
<proteinExistence type="predicted"/>
<organism evidence="1 2">
    <name type="scientific">Bacteroides nordii</name>
    <dbReference type="NCBI Taxonomy" id="291645"/>
    <lineage>
        <taxon>Bacteria</taxon>
        <taxon>Pseudomonadati</taxon>
        <taxon>Bacteroidota</taxon>
        <taxon>Bacteroidia</taxon>
        <taxon>Bacteroidales</taxon>
        <taxon>Bacteroidaceae</taxon>
        <taxon>Bacteroides</taxon>
    </lineage>
</organism>
<dbReference type="Proteomes" id="UP000284379">
    <property type="component" value="Unassembled WGS sequence"/>
</dbReference>
<comment type="caution">
    <text evidence="1">The sequence shown here is derived from an EMBL/GenBank/DDBJ whole genome shotgun (WGS) entry which is preliminary data.</text>
</comment>
<protein>
    <recommendedName>
        <fullName evidence="3">Winged helix-turn-helix domain-containing protein</fullName>
    </recommendedName>
</protein>
<gene>
    <name evidence="1" type="ORF">DW888_05590</name>
</gene>
<dbReference type="InterPro" id="IPR036388">
    <property type="entry name" value="WH-like_DNA-bd_sf"/>
</dbReference>
<evidence type="ECO:0008006" key="3">
    <source>
        <dbReference type="Google" id="ProtNLM"/>
    </source>
</evidence>
<reference evidence="1 2" key="1">
    <citation type="submission" date="2018-08" db="EMBL/GenBank/DDBJ databases">
        <title>A genome reference for cultivated species of the human gut microbiota.</title>
        <authorList>
            <person name="Zou Y."/>
            <person name="Xue W."/>
            <person name="Luo G."/>
        </authorList>
    </citation>
    <scope>NUCLEOTIDE SEQUENCE [LARGE SCALE GENOMIC DNA]</scope>
    <source>
        <strain evidence="1 2">AM40-30BH</strain>
    </source>
</reference>
<dbReference type="EMBL" id="QSGO01000003">
    <property type="protein sequence ID" value="RHB37022.1"/>
    <property type="molecule type" value="Genomic_DNA"/>
</dbReference>
<accession>A0A413VU13</accession>